<gene>
    <name evidence="1" type="ORF">E3E12_07895</name>
</gene>
<dbReference type="AlphaFoldDB" id="A0A4Y6UC18"/>
<evidence type="ECO:0000313" key="1">
    <source>
        <dbReference type="EMBL" id="QDH14118.1"/>
    </source>
</evidence>
<dbReference type="EMBL" id="CP038231">
    <property type="protein sequence ID" value="QDH14118.1"/>
    <property type="molecule type" value="Genomic_DNA"/>
</dbReference>
<sequence>MTITPADLQRDYGCHGLSDITLAVDAALAAPSIQAPNSGIPALFTTWTDPKVVQAITTPTKSEAIYGTAQKGDWTTDTAQFPFVEFSGNTSSYGDYSQDGTTDPNANWEQRQSYHYQTWTKWGEREVERMGTARLDWVNQKNLASLSVLNKTQNRINLFGVTGMRLFGALNDPDLPAALQPTPKLTASGAAAPGNSWADVSDPLQVWADILKMYQALTVQLGGNLDMESPLRLVIPSERQAALLYTNQYNLKLRDIIAQNLPNCEIHTLPEAGAQLSGGLSKITQAQLFVREIEGQETVTTAFTEKLRAHTVERYSSNVRQKKSQGTWGTIWFRPVACTTMAGV</sequence>
<dbReference type="OrthoDB" id="6439710at2"/>
<keyword evidence="2" id="KW-1185">Reference proteome</keyword>
<accession>A0A4Y6UC18</accession>
<name>A0A4Y6UC18_9PROT</name>
<proteinExistence type="predicted"/>
<dbReference type="KEGG" id="swf:E3E12_07895"/>
<dbReference type="RefSeq" id="WP_141443822.1">
    <property type="nucleotide sequence ID" value="NZ_CP038231.1"/>
</dbReference>
<reference evidence="1 2" key="1">
    <citation type="submission" date="2019-03" db="EMBL/GenBank/DDBJ databases">
        <title>The complete genome sequence of Swingsia_sp. F3b2 LMG30590(T).</title>
        <authorList>
            <person name="Chua K.-O."/>
            <person name="Chan K.-G."/>
            <person name="See-Too W.-S."/>
        </authorList>
    </citation>
    <scope>NUCLEOTIDE SEQUENCE [LARGE SCALE GENOMIC DNA]</scope>
    <source>
        <strain evidence="1 2">F3b2</strain>
    </source>
</reference>
<dbReference type="Proteomes" id="UP000318709">
    <property type="component" value="Chromosome"/>
</dbReference>
<organism evidence="1 2">
    <name type="scientific">Formicincola oecophyllae</name>
    <dbReference type="NCBI Taxonomy" id="2558361"/>
    <lineage>
        <taxon>Bacteria</taxon>
        <taxon>Pseudomonadati</taxon>
        <taxon>Pseudomonadota</taxon>
        <taxon>Alphaproteobacteria</taxon>
        <taxon>Acetobacterales</taxon>
        <taxon>Acetobacteraceae</taxon>
        <taxon>Formicincola</taxon>
    </lineage>
</organism>
<evidence type="ECO:0000313" key="2">
    <source>
        <dbReference type="Proteomes" id="UP000318709"/>
    </source>
</evidence>
<protein>
    <submittedName>
        <fullName evidence="1">DUF2184 domain-containing protein</fullName>
    </submittedName>
</protein>